<dbReference type="SUPFAM" id="SSF103473">
    <property type="entry name" value="MFS general substrate transporter"/>
    <property type="match status" value="1"/>
</dbReference>
<keyword evidence="2" id="KW-0813">Transport</keyword>
<evidence type="ECO:0000256" key="1">
    <source>
        <dbReference type="ARBA" id="ARBA00004651"/>
    </source>
</evidence>
<organism evidence="8 9">
    <name type="scientific">Paenibacillus rigui</name>
    <dbReference type="NCBI Taxonomy" id="554312"/>
    <lineage>
        <taxon>Bacteria</taxon>
        <taxon>Bacillati</taxon>
        <taxon>Bacillota</taxon>
        <taxon>Bacilli</taxon>
        <taxon>Bacillales</taxon>
        <taxon>Paenibacillaceae</taxon>
        <taxon>Paenibacillus</taxon>
    </lineage>
</organism>
<evidence type="ECO:0000313" key="9">
    <source>
        <dbReference type="Proteomes" id="UP000215509"/>
    </source>
</evidence>
<feature type="transmembrane region" description="Helical" evidence="6">
    <location>
        <begin position="58"/>
        <end position="79"/>
    </location>
</feature>
<feature type="transmembrane region" description="Helical" evidence="6">
    <location>
        <begin position="171"/>
        <end position="194"/>
    </location>
</feature>
<evidence type="ECO:0000259" key="7">
    <source>
        <dbReference type="PROSITE" id="PS50850"/>
    </source>
</evidence>
<dbReference type="InterPro" id="IPR011701">
    <property type="entry name" value="MFS"/>
</dbReference>
<dbReference type="EMBL" id="NMQW01000011">
    <property type="protein sequence ID" value="OXM86973.1"/>
    <property type="molecule type" value="Genomic_DNA"/>
</dbReference>
<comment type="caution">
    <text evidence="8">The sequence shown here is derived from an EMBL/GenBank/DDBJ whole genome shotgun (WGS) entry which is preliminary data.</text>
</comment>
<dbReference type="AlphaFoldDB" id="A0A229UUF4"/>
<dbReference type="InterPro" id="IPR020846">
    <property type="entry name" value="MFS_dom"/>
</dbReference>
<name>A0A229UUF4_9BACL</name>
<gene>
    <name evidence="8" type="ORF">CF651_07470</name>
</gene>
<keyword evidence="3 6" id="KW-0812">Transmembrane</keyword>
<dbReference type="Proteomes" id="UP000215509">
    <property type="component" value="Unassembled WGS sequence"/>
</dbReference>
<feature type="transmembrane region" description="Helical" evidence="6">
    <location>
        <begin position="86"/>
        <end position="106"/>
    </location>
</feature>
<dbReference type="OrthoDB" id="9773404at2"/>
<reference evidence="8 9" key="1">
    <citation type="submission" date="2017-07" db="EMBL/GenBank/DDBJ databases">
        <title>Genome sequencing and assembly of Paenibacillus rigui.</title>
        <authorList>
            <person name="Mayilraj S."/>
        </authorList>
    </citation>
    <scope>NUCLEOTIDE SEQUENCE [LARGE SCALE GENOMIC DNA]</scope>
    <source>
        <strain evidence="8 9">JCM 16352</strain>
    </source>
</reference>
<dbReference type="GO" id="GO:0005886">
    <property type="term" value="C:plasma membrane"/>
    <property type="evidence" value="ECO:0007669"/>
    <property type="project" value="UniProtKB-SubCell"/>
</dbReference>
<feature type="transmembrane region" description="Helical" evidence="6">
    <location>
        <begin position="304"/>
        <end position="325"/>
    </location>
</feature>
<dbReference type="PANTHER" id="PTHR11662">
    <property type="entry name" value="SOLUTE CARRIER FAMILY 17"/>
    <property type="match status" value="1"/>
</dbReference>
<sequence>MNMDEMKAYTGTRTSGKAWMMIVFLFVLTVISNADKAVIGFASVKIIDELGLSPAQWGLVGSVFFWLYAVSAVLMGALSDRMGTKLTITIMAAVWAVVQFSTLFVYSFSFLLITRLILGAGEGPSYSLAMTTASKWLPKEKLGLGLTLVSIGGPLGVAMSAPLLIQMITAFGWRSAFLATGIVGLIWIALWVLFAKESPTSAKTTETPAKEQAVPAAAPSKFMPILFSRSFIIIALCGLATYWSYTIGLVWLPNYFAKVRHLSAGELKVAVTLPWIMITLSQLLFSSVSDWLYRKTRNMVRSRVFILGPVLIAAALCYYFGTVVASSTLTVALLSLGLTFGCITLVIGPAILVDIVPAMHQGKAQGVFMAFASLGGVIAPYVTGKLVQVSADQATGFNNAFQLVALILLVIGFFAWVAVRPKERETGALLSQELTKVPDTH</sequence>
<dbReference type="Gene3D" id="1.20.1250.20">
    <property type="entry name" value="MFS general substrate transporter like domains"/>
    <property type="match status" value="2"/>
</dbReference>
<dbReference type="InterPro" id="IPR050382">
    <property type="entry name" value="MFS_Na/Anion_cotransporter"/>
</dbReference>
<evidence type="ECO:0000256" key="3">
    <source>
        <dbReference type="ARBA" id="ARBA00022692"/>
    </source>
</evidence>
<feature type="transmembrane region" description="Helical" evidence="6">
    <location>
        <begin position="367"/>
        <end position="388"/>
    </location>
</feature>
<dbReference type="GO" id="GO:0022857">
    <property type="term" value="F:transmembrane transporter activity"/>
    <property type="evidence" value="ECO:0007669"/>
    <property type="project" value="InterPro"/>
</dbReference>
<dbReference type="Pfam" id="PF07690">
    <property type="entry name" value="MFS_1"/>
    <property type="match status" value="1"/>
</dbReference>
<evidence type="ECO:0000256" key="4">
    <source>
        <dbReference type="ARBA" id="ARBA00022989"/>
    </source>
</evidence>
<accession>A0A229UUF4</accession>
<evidence type="ECO:0000256" key="6">
    <source>
        <dbReference type="SAM" id="Phobius"/>
    </source>
</evidence>
<feature type="transmembrane region" description="Helical" evidence="6">
    <location>
        <begin position="142"/>
        <end position="165"/>
    </location>
</feature>
<evidence type="ECO:0000256" key="5">
    <source>
        <dbReference type="ARBA" id="ARBA00023136"/>
    </source>
</evidence>
<proteinExistence type="predicted"/>
<feature type="transmembrane region" description="Helical" evidence="6">
    <location>
        <begin position="400"/>
        <end position="419"/>
    </location>
</feature>
<feature type="transmembrane region" description="Helical" evidence="6">
    <location>
        <begin position="231"/>
        <end position="252"/>
    </location>
</feature>
<comment type="subcellular location">
    <subcellularLocation>
        <location evidence="1">Cell membrane</location>
        <topology evidence="1">Multi-pass membrane protein</topology>
    </subcellularLocation>
</comment>
<evidence type="ECO:0000256" key="2">
    <source>
        <dbReference type="ARBA" id="ARBA00022448"/>
    </source>
</evidence>
<feature type="transmembrane region" description="Helical" evidence="6">
    <location>
        <begin position="331"/>
        <end position="355"/>
    </location>
</feature>
<dbReference type="PANTHER" id="PTHR11662:SF450">
    <property type="entry name" value="BLR1003 PROTEIN"/>
    <property type="match status" value="1"/>
</dbReference>
<dbReference type="PROSITE" id="PS50850">
    <property type="entry name" value="MFS"/>
    <property type="match status" value="1"/>
</dbReference>
<evidence type="ECO:0000313" key="8">
    <source>
        <dbReference type="EMBL" id="OXM86973.1"/>
    </source>
</evidence>
<dbReference type="InterPro" id="IPR036259">
    <property type="entry name" value="MFS_trans_sf"/>
</dbReference>
<keyword evidence="9" id="KW-1185">Reference proteome</keyword>
<keyword evidence="5 6" id="KW-0472">Membrane</keyword>
<keyword evidence="4 6" id="KW-1133">Transmembrane helix</keyword>
<protein>
    <submittedName>
        <fullName evidence="8">MFS transporter</fullName>
    </submittedName>
</protein>
<feature type="domain" description="Major facilitator superfamily (MFS) profile" evidence="7">
    <location>
        <begin position="21"/>
        <end position="423"/>
    </location>
</feature>